<protein>
    <submittedName>
        <fullName evidence="5">Uncharacterized protein</fullName>
    </submittedName>
</protein>
<keyword evidence="3" id="KW-0809">Transit peptide</keyword>
<evidence type="ECO:0000313" key="5">
    <source>
        <dbReference type="EMBL" id="CUG89910.1"/>
    </source>
</evidence>
<evidence type="ECO:0000256" key="1">
    <source>
        <dbReference type="ARBA" id="ARBA00004173"/>
    </source>
</evidence>
<dbReference type="GO" id="GO:0033615">
    <property type="term" value="P:mitochondrial proton-transporting ATP synthase complex assembly"/>
    <property type="evidence" value="ECO:0007669"/>
    <property type="project" value="TreeGrafter"/>
</dbReference>
<evidence type="ECO:0000256" key="4">
    <source>
        <dbReference type="ARBA" id="ARBA00023128"/>
    </source>
</evidence>
<organism evidence="5 6">
    <name type="scientific">Bodo saltans</name>
    <name type="common">Flagellated protozoan</name>
    <dbReference type="NCBI Taxonomy" id="75058"/>
    <lineage>
        <taxon>Eukaryota</taxon>
        <taxon>Discoba</taxon>
        <taxon>Euglenozoa</taxon>
        <taxon>Kinetoplastea</taxon>
        <taxon>Metakinetoplastina</taxon>
        <taxon>Eubodonida</taxon>
        <taxon>Bodonidae</taxon>
        <taxon>Bodo</taxon>
    </lineage>
</organism>
<dbReference type="Proteomes" id="UP000051952">
    <property type="component" value="Unassembled WGS sequence"/>
</dbReference>
<dbReference type="PANTHER" id="PTHR13126">
    <property type="entry name" value="CHAPERONE ATP11"/>
    <property type="match status" value="1"/>
</dbReference>
<name>A0A0S4JE97_BODSA</name>
<evidence type="ECO:0000256" key="3">
    <source>
        <dbReference type="ARBA" id="ARBA00022946"/>
    </source>
</evidence>
<dbReference type="Pfam" id="PF06644">
    <property type="entry name" value="ATP11"/>
    <property type="match status" value="1"/>
</dbReference>
<dbReference type="PANTHER" id="PTHR13126:SF0">
    <property type="entry name" value="ATP SYNTHASE MITOCHONDRIAL F1 COMPLEX ASSEMBLY FACTOR 1"/>
    <property type="match status" value="1"/>
</dbReference>
<keyword evidence="6" id="KW-1185">Reference proteome</keyword>
<evidence type="ECO:0000256" key="2">
    <source>
        <dbReference type="ARBA" id="ARBA00009116"/>
    </source>
</evidence>
<dbReference type="AlphaFoldDB" id="A0A0S4JE97"/>
<dbReference type="OrthoDB" id="16535at2759"/>
<evidence type="ECO:0000313" key="6">
    <source>
        <dbReference type="Proteomes" id="UP000051952"/>
    </source>
</evidence>
<comment type="similarity">
    <text evidence="2">Belongs to the ATP11 family.</text>
</comment>
<reference evidence="6" key="1">
    <citation type="submission" date="2015-09" db="EMBL/GenBank/DDBJ databases">
        <authorList>
            <consortium name="Pathogen Informatics"/>
        </authorList>
    </citation>
    <scope>NUCLEOTIDE SEQUENCE [LARGE SCALE GENOMIC DNA]</scope>
    <source>
        <strain evidence="6">Lake Konstanz</strain>
    </source>
</reference>
<dbReference type="InterPro" id="IPR010591">
    <property type="entry name" value="ATP11"/>
</dbReference>
<accession>A0A0S4JE97</accession>
<dbReference type="EMBL" id="CYKH01001778">
    <property type="protein sequence ID" value="CUG89910.1"/>
    <property type="molecule type" value="Genomic_DNA"/>
</dbReference>
<dbReference type="OMA" id="WATHHAE"/>
<proteinExistence type="inferred from homology"/>
<gene>
    <name evidence="5" type="ORF">BSAL_24025</name>
</gene>
<sequence length="143" mass="16572">MLRATPMWSRFLKTPGRKSLDEICKVSLLEATPAAQVATIWNEHHKQFVQYWGRTISVQAYEALRPRLAQSPYFVIPVFRDKGLFNVVTNFHNDLVGVAPLGEYQKKQDHAGIHMTIQFFTELSRSKQLVLVRCEIKDQVLMR</sequence>
<keyword evidence="4" id="KW-0496">Mitochondrion</keyword>
<dbReference type="GO" id="GO:0005739">
    <property type="term" value="C:mitochondrion"/>
    <property type="evidence" value="ECO:0007669"/>
    <property type="project" value="UniProtKB-SubCell"/>
</dbReference>
<comment type="subcellular location">
    <subcellularLocation>
        <location evidence="1">Mitochondrion</location>
    </subcellularLocation>
</comment>
<feature type="non-terminal residue" evidence="5">
    <location>
        <position position="143"/>
    </location>
</feature>
<dbReference type="VEuPathDB" id="TriTrypDB:BSAL_24025"/>